<name>A0A4C1STF7_EUMVA</name>
<keyword evidence="3" id="KW-1185">Reference proteome</keyword>
<reference evidence="2 3" key="1">
    <citation type="journal article" date="2019" name="Commun. Biol.">
        <title>The bagworm genome reveals a unique fibroin gene that provides high tensile strength.</title>
        <authorList>
            <person name="Kono N."/>
            <person name="Nakamura H."/>
            <person name="Ohtoshi R."/>
            <person name="Tomita M."/>
            <person name="Numata K."/>
            <person name="Arakawa K."/>
        </authorList>
    </citation>
    <scope>NUCLEOTIDE SEQUENCE [LARGE SCALE GENOMIC DNA]</scope>
</reference>
<dbReference type="OrthoDB" id="4062651at2759"/>
<feature type="region of interest" description="Disordered" evidence="1">
    <location>
        <begin position="1"/>
        <end position="21"/>
    </location>
</feature>
<sequence>MQKEIASPPTATKMEKSINASEAMKEYNRNMRFKRRHLEQSGRLANTNYLELETEFPRDYDDNIEMLSREAEHLQEQFRTLTRASITDLNGDTLKQIENFPSDNSSLDEHLVFPDNDVKSSEEIDKSCIALESISLSKEANKDNSVPSGHVIFSEEKSQTCIDIKKPTQSYLSVPVPTVNTVAINKPTIKDDDELVAMSPCGRFFKYDKEVGRGSFKTVYRV</sequence>
<gene>
    <name evidence="2" type="ORF">EVAR_70990_1</name>
</gene>
<dbReference type="AlphaFoldDB" id="A0A4C1STF7"/>
<evidence type="ECO:0000313" key="3">
    <source>
        <dbReference type="Proteomes" id="UP000299102"/>
    </source>
</evidence>
<dbReference type="EMBL" id="BGZK01003904">
    <property type="protein sequence ID" value="GBP05459.1"/>
    <property type="molecule type" value="Genomic_DNA"/>
</dbReference>
<dbReference type="Proteomes" id="UP000299102">
    <property type="component" value="Unassembled WGS sequence"/>
</dbReference>
<dbReference type="Gene3D" id="3.30.200.20">
    <property type="entry name" value="Phosphorylase Kinase, domain 1"/>
    <property type="match status" value="1"/>
</dbReference>
<evidence type="ECO:0000313" key="2">
    <source>
        <dbReference type="EMBL" id="GBP05459.1"/>
    </source>
</evidence>
<comment type="caution">
    <text evidence="2">The sequence shown here is derived from an EMBL/GenBank/DDBJ whole genome shotgun (WGS) entry which is preliminary data.</text>
</comment>
<organism evidence="2 3">
    <name type="scientific">Eumeta variegata</name>
    <name type="common">Bagworm moth</name>
    <name type="synonym">Eumeta japonica</name>
    <dbReference type="NCBI Taxonomy" id="151549"/>
    <lineage>
        <taxon>Eukaryota</taxon>
        <taxon>Metazoa</taxon>
        <taxon>Ecdysozoa</taxon>
        <taxon>Arthropoda</taxon>
        <taxon>Hexapoda</taxon>
        <taxon>Insecta</taxon>
        <taxon>Pterygota</taxon>
        <taxon>Neoptera</taxon>
        <taxon>Endopterygota</taxon>
        <taxon>Lepidoptera</taxon>
        <taxon>Glossata</taxon>
        <taxon>Ditrysia</taxon>
        <taxon>Tineoidea</taxon>
        <taxon>Psychidae</taxon>
        <taxon>Oiketicinae</taxon>
        <taxon>Eumeta</taxon>
    </lineage>
</organism>
<proteinExistence type="predicted"/>
<dbReference type="STRING" id="151549.A0A4C1STF7"/>
<accession>A0A4C1STF7</accession>
<evidence type="ECO:0000256" key="1">
    <source>
        <dbReference type="SAM" id="MobiDB-lite"/>
    </source>
</evidence>
<protein>
    <submittedName>
        <fullName evidence="2">Uncharacterized protein</fullName>
    </submittedName>
</protein>